<organism evidence="2 3">
    <name type="scientific">Shewanella insulae</name>
    <dbReference type="NCBI Taxonomy" id="2681496"/>
    <lineage>
        <taxon>Bacteria</taxon>
        <taxon>Pseudomonadati</taxon>
        <taxon>Pseudomonadota</taxon>
        <taxon>Gammaproteobacteria</taxon>
        <taxon>Alteromonadales</taxon>
        <taxon>Shewanellaceae</taxon>
        <taxon>Shewanella</taxon>
    </lineage>
</organism>
<feature type="region of interest" description="Disordered" evidence="1">
    <location>
        <begin position="266"/>
        <end position="302"/>
    </location>
</feature>
<sequence>MKKNKKGEAVKVGRSKKDRSLKDWLTHGRMLLNIVAKKKKSQEPYRKILIAIRHLESKTLPNIKNIETTSKIEIQKAISNINTKEALSDIDTLETLNILNSYKNELGEDWVKWRKKFTQKDQDEKRTDFYIDDEIYDKILHFLNLSRNSKKEKNISDNEIFKRLFKALSTLGLHNITETENLLDELEKFSSATSNRHSTDSLFDEEKRYQGESSKIIHSILTELKKKKITNFEKLVNIRNFARNNEIENLEHQIIQLKKDKEELEHQVTKLKKEIEAPKNPKRPTKRKPPIKPKRQKNIEQL</sequence>
<protein>
    <submittedName>
        <fullName evidence="2">Uncharacterized protein</fullName>
    </submittedName>
</protein>
<dbReference type="EMBL" id="WRPA01000002">
    <property type="protein sequence ID" value="MXR67714.1"/>
    <property type="molecule type" value="Genomic_DNA"/>
</dbReference>
<feature type="compositionally biased region" description="Basic residues" evidence="1">
    <location>
        <begin position="280"/>
        <end position="296"/>
    </location>
</feature>
<evidence type="ECO:0000256" key="1">
    <source>
        <dbReference type="SAM" id="MobiDB-lite"/>
    </source>
</evidence>
<proteinExistence type="predicted"/>
<evidence type="ECO:0000313" key="2">
    <source>
        <dbReference type="EMBL" id="MXR67714.1"/>
    </source>
</evidence>
<name>A0A6L7HVN8_9GAMM</name>
<evidence type="ECO:0000313" key="3">
    <source>
        <dbReference type="Proteomes" id="UP000474778"/>
    </source>
</evidence>
<comment type="caution">
    <text evidence="2">The sequence shown here is derived from an EMBL/GenBank/DDBJ whole genome shotgun (WGS) entry which is preliminary data.</text>
</comment>
<gene>
    <name evidence="2" type="ORF">GNT65_03385</name>
</gene>
<accession>A0A6L7HVN8</accession>
<feature type="compositionally biased region" description="Basic and acidic residues" evidence="1">
    <location>
        <begin position="266"/>
        <end position="279"/>
    </location>
</feature>
<dbReference type="Proteomes" id="UP000474778">
    <property type="component" value="Unassembled WGS sequence"/>
</dbReference>
<dbReference type="RefSeq" id="WP_160793709.1">
    <property type="nucleotide sequence ID" value="NZ_WRPA01000002.1"/>
</dbReference>
<keyword evidence="3" id="KW-1185">Reference proteome</keyword>
<reference evidence="2 3" key="1">
    <citation type="submission" date="2019-12" db="EMBL/GenBank/DDBJ databases">
        <title>Shewanella insulae sp. nov., isolated from a tidal flat.</title>
        <authorList>
            <person name="Yoon J.-H."/>
        </authorList>
    </citation>
    <scope>NUCLEOTIDE SEQUENCE [LARGE SCALE GENOMIC DNA]</scope>
    <source>
        <strain evidence="2 3">JBTF-M18</strain>
    </source>
</reference>
<dbReference type="AlphaFoldDB" id="A0A6L7HVN8"/>